<evidence type="ECO:0008006" key="11">
    <source>
        <dbReference type="Google" id="ProtNLM"/>
    </source>
</evidence>
<dbReference type="InterPro" id="IPR004477">
    <property type="entry name" value="ComEC_N"/>
</dbReference>
<name>A0A1F6WYE2_9BACT</name>
<accession>A0A1F6WYE2</accession>
<dbReference type="InterPro" id="IPR025405">
    <property type="entry name" value="DUF4131"/>
</dbReference>
<dbReference type="Proteomes" id="UP000177001">
    <property type="component" value="Unassembled WGS sequence"/>
</dbReference>
<feature type="domain" description="ComEC/Rec2-related protein" evidence="7">
    <location>
        <begin position="228"/>
        <end position="491"/>
    </location>
</feature>
<keyword evidence="2" id="KW-1003">Cell membrane</keyword>
<evidence type="ECO:0000256" key="3">
    <source>
        <dbReference type="ARBA" id="ARBA00022692"/>
    </source>
</evidence>
<feature type="transmembrane region" description="Helical" evidence="6">
    <location>
        <begin position="469"/>
        <end position="489"/>
    </location>
</feature>
<reference evidence="9 10" key="1">
    <citation type="journal article" date="2016" name="Nat. Commun.">
        <title>Thousands of microbial genomes shed light on interconnected biogeochemical processes in an aquifer system.</title>
        <authorList>
            <person name="Anantharaman K."/>
            <person name="Brown C.T."/>
            <person name="Hug L.A."/>
            <person name="Sharon I."/>
            <person name="Castelle C.J."/>
            <person name="Probst A.J."/>
            <person name="Thomas B.C."/>
            <person name="Singh A."/>
            <person name="Wilkins M.J."/>
            <person name="Karaoz U."/>
            <person name="Brodie E.L."/>
            <person name="Williams K.H."/>
            <person name="Hubbard S.S."/>
            <person name="Banfield J.F."/>
        </authorList>
    </citation>
    <scope>NUCLEOTIDE SEQUENCE [LARGE SCALE GENOMIC DNA]</scope>
</reference>
<organism evidence="9 10">
    <name type="scientific">Candidatus Nomurabacteria bacterium RIFCSPLOWO2_01_FULL_36_16</name>
    <dbReference type="NCBI Taxonomy" id="1801767"/>
    <lineage>
        <taxon>Bacteria</taxon>
        <taxon>Candidatus Nomuraibacteriota</taxon>
    </lineage>
</organism>
<evidence type="ECO:0000256" key="2">
    <source>
        <dbReference type="ARBA" id="ARBA00022475"/>
    </source>
</evidence>
<dbReference type="EMBL" id="MFUR01000008">
    <property type="protein sequence ID" value="OGI86898.1"/>
    <property type="molecule type" value="Genomic_DNA"/>
</dbReference>
<feature type="domain" description="DUF4131" evidence="8">
    <location>
        <begin position="27"/>
        <end position="189"/>
    </location>
</feature>
<dbReference type="InterPro" id="IPR052159">
    <property type="entry name" value="Competence_DNA_uptake"/>
</dbReference>
<keyword evidence="5 6" id="KW-0472">Membrane</keyword>
<feature type="transmembrane region" description="Helical" evidence="6">
    <location>
        <begin position="380"/>
        <end position="399"/>
    </location>
</feature>
<feature type="transmembrane region" description="Helical" evidence="6">
    <location>
        <begin position="6"/>
        <end position="23"/>
    </location>
</feature>
<evidence type="ECO:0000256" key="4">
    <source>
        <dbReference type="ARBA" id="ARBA00022989"/>
    </source>
</evidence>
<keyword evidence="3 6" id="KW-0812">Transmembrane</keyword>
<sequence>MQNKLFYSVCFGFIFGVFLRSFIFVDIYLVILLGAISFALFLFFFLASSEHSEDGLISKNQWGIISGIFILAFCIGIFRFNMVDAPAPSVFESHVGEKVSFSGIITDEPDIRENNQKLTIETQVDMAKTKILATVNLDEDFKYGDQINFSGKLQRPENFIADQGKNFDYVNYLRKDGIFYVMNYMDAEIISRENGNKIKSVLFYVKQKFLEKMNFAIKSPENLLMSGLILGEKASFSQELRKSFIDTGTIHIVALSGYNITIVAEWFMKLFAFLPKNLGIGMGMFAIFLFIIMTGASSTALRAGIMATLVLVARATGRNYDVARALVLAGVFMILLNPFILVYDISFQLSFISTVAVIFFTPKIEKYFLWVTTLFKLRDILSVTCAVYIFVLPFILYKMGNLSLVALPANILILPFIPFTMLLGFLTSFLGIIWYALAVPLGYVSYLMLHYELGVINFFANIPFASLSIPNFPLTLTILVYGYFIYILFSRSIKSSLTTSF</sequence>
<keyword evidence="4 6" id="KW-1133">Transmembrane helix</keyword>
<feature type="transmembrane region" description="Helical" evidence="6">
    <location>
        <begin position="349"/>
        <end position="368"/>
    </location>
</feature>
<evidence type="ECO:0000259" key="8">
    <source>
        <dbReference type="Pfam" id="PF13567"/>
    </source>
</evidence>
<dbReference type="Pfam" id="PF13567">
    <property type="entry name" value="DUF4131"/>
    <property type="match status" value="1"/>
</dbReference>
<proteinExistence type="predicted"/>
<dbReference type="PANTHER" id="PTHR30619:SF7">
    <property type="entry name" value="BETA-LACTAMASE DOMAIN PROTEIN"/>
    <property type="match status" value="1"/>
</dbReference>
<dbReference type="Pfam" id="PF03772">
    <property type="entry name" value="Competence"/>
    <property type="match status" value="1"/>
</dbReference>
<comment type="subcellular location">
    <subcellularLocation>
        <location evidence="1">Cell membrane</location>
        <topology evidence="1">Multi-pass membrane protein</topology>
    </subcellularLocation>
</comment>
<feature type="transmembrane region" description="Helical" evidence="6">
    <location>
        <begin position="248"/>
        <end position="268"/>
    </location>
</feature>
<protein>
    <recommendedName>
        <fullName evidence="11">ComEC/Rec2-related protein domain-containing protein</fullName>
    </recommendedName>
</protein>
<dbReference type="PANTHER" id="PTHR30619">
    <property type="entry name" value="DNA INTERNALIZATION/COMPETENCE PROTEIN COMEC/REC2"/>
    <property type="match status" value="1"/>
</dbReference>
<comment type="caution">
    <text evidence="9">The sequence shown here is derived from an EMBL/GenBank/DDBJ whole genome shotgun (WGS) entry which is preliminary data.</text>
</comment>
<dbReference type="AlphaFoldDB" id="A0A1F6WYE2"/>
<evidence type="ECO:0000256" key="5">
    <source>
        <dbReference type="ARBA" id="ARBA00023136"/>
    </source>
</evidence>
<dbReference type="GO" id="GO:0005886">
    <property type="term" value="C:plasma membrane"/>
    <property type="evidence" value="ECO:0007669"/>
    <property type="project" value="UniProtKB-SubCell"/>
</dbReference>
<feature type="transmembrane region" description="Helical" evidence="6">
    <location>
        <begin position="61"/>
        <end position="80"/>
    </location>
</feature>
<feature type="transmembrane region" description="Helical" evidence="6">
    <location>
        <begin position="405"/>
        <end position="425"/>
    </location>
</feature>
<feature type="transmembrane region" description="Helical" evidence="6">
    <location>
        <begin position="30"/>
        <end position="49"/>
    </location>
</feature>
<feature type="transmembrane region" description="Helical" evidence="6">
    <location>
        <begin position="325"/>
        <end position="343"/>
    </location>
</feature>
<evidence type="ECO:0000313" key="9">
    <source>
        <dbReference type="EMBL" id="OGI86898.1"/>
    </source>
</evidence>
<feature type="transmembrane region" description="Helical" evidence="6">
    <location>
        <begin position="280"/>
        <end position="313"/>
    </location>
</feature>
<evidence type="ECO:0000259" key="7">
    <source>
        <dbReference type="Pfam" id="PF03772"/>
    </source>
</evidence>
<gene>
    <name evidence="9" type="ORF">A3A91_03460</name>
</gene>
<evidence type="ECO:0000313" key="10">
    <source>
        <dbReference type="Proteomes" id="UP000177001"/>
    </source>
</evidence>
<evidence type="ECO:0000256" key="6">
    <source>
        <dbReference type="SAM" id="Phobius"/>
    </source>
</evidence>
<dbReference type="NCBIfam" id="TIGR00360">
    <property type="entry name" value="ComEC_N-term"/>
    <property type="match status" value="1"/>
</dbReference>
<evidence type="ECO:0000256" key="1">
    <source>
        <dbReference type="ARBA" id="ARBA00004651"/>
    </source>
</evidence>